<name>A0A926NLL3_9BACI</name>
<evidence type="ECO:0000313" key="2">
    <source>
        <dbReference type="Proteomes" id="UP000626844"/>
    </source>
</evidence>
<comment type="caution">
    <text evidence="1">The sequence shown here is derived from an EMBL/GenBank/DDBJ whole genome shotgun (WGS) entry which is preliminary data.</text>
</comment>
<dbReference type="RefSeq" id="WP_191161640.1">
    <property type="nucleotide sequence ID" value="NZ_JACXAI010000040.1"/>
</dbReference>
<evidence type="ECO:0000313" key="1">
    <source>
        <dbReference type="EMBL" id="MBD1382950.1"/>
    </source>
</evidence>
<proteinExistence type="predicted"/>
<dbReference type="EMBL" id="JACXAI010000040">
    <property type="protein sequence ID" value="MBD1382950.1"/>
    <property type="molecule type" value="Genomic_DNA"/>
</dbReference>
<reference evidence="1" key="1">
    <citation type="submission" date="2020-09" db="EMBL/GenBank/DDBJ databases">
        <title>A novel bacterium of genus Bacillus, isolated from South China Sea.</title>
        <authorList>
            <person name="Huang H."/>
            <person name="Mo K."/>
            <person name="Hu Y."/>
        </authorList>
    </citation>
    <scope>NUCLEOTIDE SEQUENCE</scope>
    <source>
        <strain evidence="1">IB182487</strain>
    </source>
</reference>
<organism evidence="1 2">
    <name type="scientific">Metabacillus arenae</name>
    <dbReference type="NCBI Taxonomy" id="2771434"/>
    <lineage>
        <taxon>Bacteria</taxon>
        <taxon>Bacillati</taxon>
        <taxon>Bacillota</taxon>
        <taxon>Bacilli</taxon>
        <taxon>Bacillales</taxon>
        <taxon>Bacillaceae</taxon>
        <taxon>Metabacillus</taxon>
    </lineage>
</organism>
<sequence length="48" mass="5762">MKFTQQIVVPYEENWTSEDIEKALTDYNRESKHGWSLIFDSLKEIVEN</sequence>
<accession>A0A926NLL3</accession>
<gene>
    <name evidence="1" type="ORF">IC621_22375</name>
</gene>
<dbReference type="Proteomes" id="UP000626844">
    <property type="component" value="Unassembled WGS sequence"/>
</dbReference>
<dbReference type="AlphaFoldDB" id="A0A926NLL3"/>
<keyword evidence="2" id="KW-1185">Reference proteome</keyword>
<protein>
    <submittedName>
        <fullName evidence="1">Uncharacterized protein</fullName>
    </submittedName>
</protein>